<sequence>MLIVRKGKGGGGGSFSPESNRLGVNRLEMYLGPDTNQIVRVSWVFESEVSALDWIGLFDREETDPFAYRDFKSNGAVGGQQGEIHWHVAGALFSSTSTSYVCFRGFLDIQILQKSRQLALEDQLFKLESNTVAKKQPPQLQIRQTGRTSIFKFLFHTPQQSPSPYLVTLTVVFNILPEKGVCKLPEPDPNEDKMSSSGGVSASVSGTSVSTDSGKSSGGPSTSTSDHSLPNLPELPPGWEARVDRVGRVFYIDHATKKTTWQRPEYAYADASEAGTPGKKYHFFRRTIGNSVPETDIPNALKFLRRADFVNILHANTEALRIYNESQVLRHLVHKLRKSEERVDKYEHNREFVLFVNTFADITQPLPTNWQESGSNPKIFINHGTRKTTLLDPRLPVPQERKRRTRSAPPQRNNIQKDSNGNLLDIVNRTEEIAAAVEKRMPQLATKVKRKLKLIERMGATALDRLANDVDLILAISMLDSEENGNVSDFDEKVAHFYNCLQRNGCARGPQKIKLRFSRTNLLQDAYDQILSTDSCLLKRARLSITFDDEDGLDYGGPSRELFYLLSRELFNPYYGLFEYSGDREYMIQINPMSTFIEQHLKWMELAGKVLGLALVHRCLVDTFFTRVFYKYLLGQKIELEDLELLDNEFYNSLIWIRENVVMDDLELTFMAMCEIGGEIIEKELLPNGKELKVNEHNKEHFIRLMVKWRAERGVEPQLKALLYGFHQIVEKEFLYVLTPDEIKMMLSGIADIDLEDWRRNTEYRGGYYEEHIVIQWFWDVVEGMSNADRLKLLQFVTGTSSIPFEGFRGLRGSNGPKKFTIERWGQEECLPRAHTCFNRLDLPSYRTRHMLTSKLHLAIKEGINYAIE</sequence>
<dbReference type="PROSITE" id="PS50237">
    <property type="entry name" value="HECT"/>
    <property type="match status" value="1"/>
</dbReference>
<dbReference type="InterPro" id="IPR035983">
    <property type="entry name" value="Hect_E3_ubiquitin_ligase"/>
</dbReference>
<feature type="non-terminal residue" evidence="11">
    <location>
        <position position="1"/>
    </location>
</feature>
<evidence type="ECO:0000256" key="8">
    <source>
        <dbReference type="SAM" id="MobiDB-lite"/>
    </source>
</evidence>
<evidence type="ECO:0000256" key="6">
    <source>
        <dbReference type="ARBA" id="ARBA00022786"/>
    </source>
</evidence>
<keyword evidence="12" id="KW-1185">Reference proteome</keyword>
<dbReference type="Pfam" id="PF18436">
    <property type="entry name" value="HECW1_helix"/>
    <property type="match status" value="1"/>
</dbReference>
<dbReference type="FunFam" id="3.30.2160.10:FF:000001">
    <property type="entry name" value="E3 ubiquitin-protein ligase NEDD4-like"/>
    <property type="match status" value="1"/>
</dbReference>
<feature type="domain" description="HECT" evidence="10">
    <location>
        <begin position="534"/>
        <end position="869"/>
    </location>
</feature>
<dbReference type="EC" id="2.3.2.26" evidence="3"/>
<feature type="domain" description="WW" evidence="9">
    <location>
        <begin position="364"/>
        <end position="395"/>
    </location>
</feature>
<evidence type="ECO:0000256" key="4">
    <source>
        <dbReference type="ARBA" id="ARBA00022679"/>
    </source>
</evidence>
<dbReference type="Proteomes" id="UP001177023">
    <property type="component" value="Unassembled WGS sequence"/>
</dbReference>
<feature type="compositionally biased region" description="Low complexity" evidence="8">
    <location>
        <begin position="195"/>
        <end position="228"/>
    </location>
</feature>
<dbReference type="PROSITE" id="PS01159">
    <property type="entry name" value="WW_DOMAIN_1"/>
    <property type="match status" value="1"/>
</dbReference>
<proteinExistence type="predicted"/>
<dbReference type="PROSITE" id="PS50020">
    <property type="entry name" value="WW_DOMAIN_2"/>
    <property type="match status" value="2"/>
</dbReference>
<evidence type="ECO:0000256" key="1">
    <source>
        <dbReference type="ARBA" id="ARBA00000885"/>
    </source>
</evidence>
<dbReference type="GO" id="GO:0061630">
    <property type="term" value="F:ubiquitin protein ligase activity"/>
    <property type="evidence" value="ECO:0007669"/>
    <property type="project" value="UniProtKB-EC"/>
</dbReference>
<evidence type="ECO:0000256" key="5">
    <source>
        <dbReference type="ARBA" id="ARBA00022737"/>
    </source>
</evidence>
<gene>
    <name evidence="11" type="ORF">MSPICULIGERA_LOCUS19220</name>
</gene>
<dbReference type="AlphaFoldDB" id="A0AA36D5G1"/>
<dbReference type="PANTHER" id="PTHR11254">
    <property type="entry name" value="HECT DOMAIN UBIQUITIN-PROTEIN LIGASE"/>
    <property type="match status" value="1"/>
</dbReference>
<dbReference type="SMART" id="SM00119">
    <property type="entry name" value="HECTc"/>
    <property type="match status" value="1"/>
</dbReference>
<dbReference type="EMBL" id="CATQJA010002662">
    <property type="protein sequence ID" value="CAJ0581051.1"/>
    <property type="molecule type" value="Genomic_DNA"/>
</dbReference>
<dbReference type="InterPro" id="IPR040524">
    <property type="entry name" value="HECW1_helix"/>
</dbReference>
<protein>
    <recommendedName>
        <fullName evidence="3">HECT-type E3 ubiquitin transferase</fullName>
        <ecNumber evidence="3">2.3.2.26</ecNumber>
    </recommendedName>
</protein>
<feature type="region of interest" description="Disordered" evidence="8">
    <location>
        <begin position="395"/>
        <end position="420"/>
    </location>
</feature>
<comment type="pathway">
    <text evidence="2">Protein modification; protein ubiquitination.</text>
</comment>
<feature type="domain" description="WW" evidence="9">
    <location>
        <begin position="233"/>
        <end position="266"/>
    </location>
</feature>
<dbReference type="InterPro" id="IPR032348">
    <property type="entry name" value="HECW_N"/>
</dbReference>
<dbReference type="Gene3D" id="3.90.1750.10">
    <property type="entry name" value="Hect, E3 ligase catalytic domains"/>
    <property type="match status" value="1"/>
</dbReference>
<evidence type="ECO:0000256" key="2">
    <source>
        <dbReference type="ARBA" id="ARBA00004906"/>
    </source>
</evidence>
<dbReference type="GO" id="GO:0006511">
    <property type="term" value="P:ubiquitin-dependent protein catabolic process"/>
    <property type="evidence" value="ECO:0007669"/>
    <property type="project" value="TreeGrafter"/>
</dbReference>
<dbReference type="SMART" id="SM00456">
    <property type="entry name" value="WW"/>
    <property type="match status" value="2"/>
</dbReference>
<evidence type="ECO:0000313" key="12">
    <source>
        <dbReference type="Proteomes" id="UP001177023"/>
    </source>
</evidence>
<dbReference type="FunFam" id="3.30.2410.10:FF:000002">
    <property type="entry name" value="E3 ubiquitin-protein ligase HECW2"/>
    <property type="match status" value="1"/>
</dbReference>
<keyword evidence="4" id="KW-0808">Transferase</keyword>
<dbReference type="Gene3D" id="2.60.40.2840">
    <property type="match status" value="1"/>
</dbReference>
<comment type="caution">
    <text evidence="11">The sequence shown here is derived from an EMBL/GenBank/DDBJ whole genome shotgun (WGS) entry which is preliminary data.</text>
</comment>
<dbReference type="Gene3D" id="3.30.2160.10">
    <property type="entry name" value="Hect, E3 ligase catalytic domain"/>
    <property type="match status" value="1"/>
</dbReference>
<accession>A0AA36D5G1</accession>
<evidence type="ECO:0000256" key="3">
    <source>
        <dbReference type="ARBA" id="ARBA00012485"/>
    </source>
</evidence>
<organism evidence="11 12">
    <name type="scientific">Mesorhabditis spiculigera</name>
    <dbReference type="NCBI Taxonomy" id="96644"/>
    <lineage>
        <taxon>Eukaryota</taxon>
        <taxon>Metazoa</taxon>
        <taxon>Ecdysozoa</taxon>
        <taxon>Nematoda</taxon>
        <taxon>Chromadorea</taxon>
        <taxon>Rhabditida</taxon>
        <taxon>Rhabditina</taxon>
        <taxon>Rhabditomorpha</taxon>
        <taxon>Rhabditoidea</taxon>
        <taxon>Rhabditidae</taxon>
        <taxon>Mesorhabditinae</taxon>
        <taxon>Mesorhabditis</taxon>
    </lineage>
</organism>
<reference evidence="11" key="1">
    <citation type="submission" date="2023-06" db="EMBL/GenBank/DDBJ databases">
        <authorList>
            <person name="Delattre M."/>
        </authorList>
    </citation>
    <scope>NUCLEOTIDE SEQUENCE</scope>
    <source>
        <strain evidence="11">AF72</strain>
    </source>
</reference>
<dbReference type="PANTHER" id="PTHR11254:SF320">
    <property type="entry name" value="HECT-TYPE E3 UBIQUITIN TRANSFERASE"/>
    <property type="match status" value="1"/>
</dbReference>
<dbReference type="SUPFAM" id="SSF56204">
    <property type="entry name" value="Hect, E3 ligase catalytic domain"/>
    <property type="match status" value="1"/>
</dbReference>
<dbReference type="GO" id="GO:0016567">
    <property type="term" value="P:protein ubiquitination"/>
    <property type="evidence" value="ECO:0007669"/>
    <property type="project" value="TreeGrafter"/>
</dbReference>
<comment type="catalytic activity">
    <reaction evidence="1">
        <text>S-ubiquitinyl-[E2 ubiquitin-conjugating enzyme]-L-cysteine + [acceptor protein]-L-lysine = [E2 ubiquitin-conjugating enzyme]-L-cysteine + N(6)-ubiquitinyl-[acceptor protein]-L-lysine.</text>
        <dbReference type="EC" id="2.3.2.26"/>
    </reaction>
</comment>
<name>A0AA36D5G1_9BILA</name>
<dbReference type="Gene3D" id="2.20.70.10">
    <property type="match status" value="1"/>
</dbReference>
<dbReference type="GO" id="GO:0005737">
    <property type="term" value="C:cytoplasm"/>
    <property type="evidence" value="ECO:0007669"/>
    <property type="project" value="TreeGrafter"/>
</dbReference>
<dbReference type="InterPro" id="IPR036020">
    <property type="entry name" value="WW_dom_sf"/>
</dbReference>
<dbReference type="InterPro" id="IPR000569">
    <property type="entry name" value="HECT_dom"/>
</dbReference>
<evidence type="ECO:0000313" key="11">
    <source>
        <dbReference type="EMBL" id="CAJ0581051.1"/>
    </source>
</evidence>
<keyword evidence="6 7" id="KW-0833">Ubl conjugation pathway</keyword>
<dbReference type="CDD" id="cd00078">
    <property type="entry name" value="HECTc"/>
    <property type="match status" value="1"/>
</dbReference>
<dbReference type="Gene3D" id="3.30.2410.10">
    <property type="entry name" value="Hect, E3 ligase catalytic domain"/>
    <property type="match status" value="1"/>
</dbReference>
<feature type="compositionally biased region" description="Polar residues" evidence="8">
    <location>
        <begin position="408"/>
        <end position="420"/>
    </location>
</feature>
<dbReference type="Pfam" id="PF00632">
    <property type="entry name" value="HECT"/>
    <property type="match status" value="1"/>
</dbReference>
<evidence type="ECO:0000259" key="9">
    <source>
        <dbReference type="PROSITE" id="PS50020"/>
    </source>
</evidence>
<dbReference type="Pfam" id="PF16562">
    <property type="entry name" value="HECW_N"/>
    <property type="match status" value="1"/>
</dbReference>
<dbReference type="InterPro" id="IPR001202">
    <property type="entry name" value="WW_dom"/>
</dbReference>
<dbReference type="FunFam" id="3.90.1750.10:FF:000079">
    <property type="entry name" value="E3 ubiquitin-protein ligase"/>
    <property type="match status" value="1"/>
</dbReference>
<dbReference type="InterPro" id="IPR050409">
    <property type="entry name" value="E3_ubiq-protein_ligase"/>
</dbReference>
<dbReference type="Pfam" id="PF00397">
    <property type="entry name" value="WW"/>
    <property type="match status" value="1"/>
</dbReference>
<evidence type="ECO:0000256" key="7">
    <source>
        <dbReference type="PROSITE-ProRule" id="PRU00104"/>
    </source>
</evidence>
<dbReference type="SUPFAM" id="SSF51045">
    <property type="entry name" value="WW domain"/>
    <property type="match status" value="1"/>
</dbReference>
<keyword evidence="5" id="KW-0677">Repeat</keyword>
<evidence type="ECO:0000259" key="10">
    <source>
        <dbReference type="PROSITE" id="PS50237"/>
    </source>
</evidence>
<dbReference type="CDD" id="cd00201">
    <property type="entry name" value="WW"/>
    <property type="match status" value="1"/>
</dbReference>
<feature type="region of interest" description="Disordered" evidence="8">
    <location>
        <begin position="184"/>
        <end position="237"/>
    </location>
</feature>
<dbReference type="GO" id="GO:0048814">
    <property type="term" value="P:regulation of dendrite morphogenesis"/>
    <property type="evidence" value="ECO:0007669"/>
    <property type="project" value="TreeGrafter"/>
</dbReference>
<feature type="active site" description="Glycyl thioester intermediate" evidence="7">
    <location>
        <position position="837"/>
    </location>
</feature>